<evidence type="ECO:0000256" key="1">
    <source>
        <dbReference type="SAM" id="MobiDB-lite"/>
    </source>
</evidence>
<feature type="compositionally biased region" description="Low complexity" evidence="1">
    <location>
        <begin position="199"/>
        <end position="208"/>
    </location>
</feature>
<name>A0A3R7SLQ6_PENVA</name>
<evidence type="ECO:0000313" key="3">
    <source>
        <dbReference type="Proteomes" id="UP000283509"/>
    </source>
</evidence>
<evidence type="ECO:0000313" key="2">
    <source>
        <dbReference type="EMBL" id="ROT66157.1"/>
    </source>
</evidence>
<gene>
    <name evidence="2" type="ORF">C7M84_015839</name>
</gene>
<proteinExistence type="predicted"/>
<dbReference type="EMBL" id="QCYY01002985">
    <property type="protein sequence ID" value="ROT66157.1"/>
    <property type="molecule type" value="Genomic_DNA"/>
</dbReference>
<dbReference type="OrthoDB" id="20729at2759"/>
<reference evidence="2 3" key="2">
    <citation type="submission" date="2019-01" db="EMBL/GenBank/DDBJ databases">
        <title>The decoding of complex shrimp genome reveals the adaptation for benthos swimmer, frequently molting mechanism and breeding impact on genome.</title>
        <authorList>
            <person name="Sun Y."/>
            <person name="Gao Y."/>
            <person name="Yu Y."/>
        </authorList>
    </citation>
    <scope>NUCLEOTIDE SEQUENCE [LARGE SCALE GENOMIC DNA]</scope>
    <source>
        <tissue evidence="2">Muscle</tissue>
    </source>
</reference>
<dbReference type="AlphaFoldDB" id="A0A3R7SLQ6"/>
<dbReference type="Proteomes" id="UP000283509">
    <property type="component" value="Unassembled WGS sequence"/>
</dbReference>
<organism evidence="2 3">
    <name type="scientific">Penaeus vannamei</name>
    <name type="common">Whiteleg shrimp</name>
    <name type="synonym">Litopenaeus vannamei</name>
    <dbReference type="NCBI Taxonomy" id="6689"/>
    <lineage>
        <taxon>Eukaryota</taxon>
        <taxon>Metazoa</taxon>
        <taxon>Ecdysozoa</taxon>
        <taxon>Arthropoda</taxon>
        <taxon>Crustacea</taxon>
        <taxon>Multicrustacea</taxon>
        <taxon>Malacostraca</taxon>
        <taxon>Eumalacostraca</taxon>
        <taxon>Eucarida</taxon>
        <taxon>Decapoda</taxon>
        <taxon>Dendrobranchiata</taxon>
        <taxon>Penaeoidea</taxon>
        <taxon>Penaeidae</taxon>
        <taxon>Penaeus</taxon>
    </lineage>
</organism>
<keyword evidence="3" id="KW-1185">Reference proteome</keyword>
<accession>A0A3R7SLQ6</accession>
<protein>
    <submittedName>
        <fullName evidence="2">Uncharacterized protein</fullName>
    </submittedName>
</protein>
<sequence>MLILPVPTIPAGAETRPGMLIPTGEVTKPGMLILTGTETQPTFQILTNMTVPAAMLILPVPKMLTGIEILTGADTQAGMQIPITIVERIRNMRSRVNQRVATSTDKERNHITGDMVSLRILLLLGALPQSRRKKVRKMGISGCNDLLEKKGIDTNESPKDLMNEIFRLFPDLEKANRQPSGKSNPSHRHHSPPPPLPPSTSQSNSSSTNDRESLDY</sequence>
<comment type="caution">
    <text evidence="2">The sequence shown here is derived from an EMBL/GenBank/DDBJ whole genome shotgun (WGS) entry which is preliminary data.</text>
</comment>
<feature type="region of interest" description="Disordered" evidence="1">
    <location>
        <begin position="170"/>
        <end position="216"/>
    </location>
</feature>
<reference evidence="2 3" key="1">
    <citation type="submission" date="2018-04" db="EMBL/GenBank/DDBJ databases">
        <authorList>
            <person name="Zhang X."/>
            <person name="Yuan J."/>
            <person name="Li F."/>
            <person name="Xiang J."/>
        </authorList>
    </citation>
    <scope>NUCLEOTIDE SEQUENCE [LARGE SCALE GENOMIC DNA]</scope>
    <source>
        <tissue evidence="2">Muscle</tissue>
    </source>
</reference>